<dbReference type="SUPFAM" id="SSF63817">
    <property type="entry name" value="Sortase"/>
    <property type="match status" value="1"/>
</dbReference>
<proteinExistence type="predicted"/>
<dbReference type="EMBL" id="JZDQ02000042">
    <property type="protein sequence ID" value="OIJ24265.1"/>
    <property type="molecule type" value="Genomic_DNA"/>
</dbReference>
<dbReference type="InterPro" id="IPR023365">
    <property type="entry name" value="Sortase_dom-sf"/>
</dbReference>
<organism evidence="4 5">
    <name type="scientific">Nocardioides luteus</name>
    <dbReference type="NCBI Taxonomy" id="1844"/>
    <lineage>
        <taxon>Bacteria</taxon>
        <taxon>Bacillati</taxon>
        <taxon>Actinomycetota</taxon>
        <taxon>Actinomycetes</taxon>
        <taxon>Propionibacteriales</taxon>
        <taxon>Nocardioidaceae</taxon>
        <taxon>Nocardioides</taxon>
    </lineage>
</organism>
<keyword evidence="5" id="KW-1185">Reference proteome</keyword>
<dbReference type="InterPro" id="IPR042001">
    <property type="entry name" value="Sortase_F"/>
</dbReference>
<dbReference type="Pfam" id="PF04203">
    <property type="entry name" value="Sortase"/>
    <property type="match status" value="1"/>
</dbReference>
<gene>
    <name evidence="4" type="ORF">UG56_023515</name>
</gene>
<evidence type="ECO:0000256" key="2">
    <source>
        <dbReference type="SAM" id="MobiDB-lite"/>
    </source>
</evidence>
<feature type="transmembrane region" description="Helical" evidence="3">
    <location>
        <begin position="14"/>
        <end position="35"/>
    </location>
</feature>
<feature type="region of interest" description="Disordered" evidence="2">
    <location>
        <begin position="40"/>
        <end position="60"/>
    </location>
</feature>
<accession>A0A1J4N1L7</accession>
<keyword evidence="3" id="KW-0812">Transmembrane</keyword>
<dbReference type="Proteomes" id="UP000033772">
    <property type="component" value="Unassembled WGS sequence"/>
</dbReference>
<reference evidence="4" key="1">
    <citation type="submission" date="2016-10" db="EMBL/GenBank/DDBJ databases">
        <title>Draft Genome Sequence of Nocardioides luteus Strain BAFB, an Alkane-Degrading Bacterium Isolated from JP-7 Polluted Soil.</title>
        <authorList>
            <person name="Brown L."/>
            <person name="Ruiz O.N."/>
            <person name="Gunasekera T."/>
        </authorList>
    </citation>
    <scope>NUCLEOTIDE SEQUENCE [LARGE SCALE GENOMIC DNA]</scope>
    <source>
        <strain evidence="4">BAFB</strain>
    </source>
</reference>
<protein>
    <recommendedName>
        <fullName evidence="6">Class F sortase</fullName>
    </recommendedName>
</protein>
<evidence type="ECO:0000256" key="3">
    <source>
        <dbReference type="SAM" id="Phobius"/>
    </source>
</evidence>
<evidence type="ECO:0000313" key="5">
    <source>
        <dbReference type="Proteomes" id="UP000033772"/>
    </source>
</evidence>
<evidence type="ECO:0000256" key="1">
    <source>
        <dbReference type="ARBA" id="ARBA00022801"/>
    </source>
</evidence>
<dbReference type="OrthoDB" id="525039at2"/>
<dbReference type="CDD" id="cd05829">
    <property type="entry name" value="Sortase_F"/>
    <property type="match status" value="1"/>
</dbReference>
<dbReference type="NCBIfam" id="NF033748">
    <property type="entry name" value="class_F_sortase"/>
    <property type="match status" value="1"/>
</dbReference>
<sequence>MARSAPESTPGRGALAYLGLACSIILVTAGLLIGLHPGETPATSPDTGGHGAPDQRATGPRPAYVSMDGVDQAAPVRLEIPAIGLDRRLLRLGLDEHKKLQVPTMAQADRPGWYRYSPTPGDVGPSVIAGHVDSTHGPAVFYRLRELEQGDTIRVHRADGRLAVFTVTKVRLVRKNRFPTDEVYGPIRYAGLRLITCGGDYDQDHGGYQRNLVVFAKLERLLKVA</sequence>
<evidence type="ECO:0000313" key="4">
    <source>
        <dbReference type="EMBL" id="OIJ24265.1"/>
    </source>
</evidence>
<dbReference type="Gene3D" id="2.40.260.10">
    <property type="entry name" value="Sortase"/>
    <property type="match status" value="1"/>
</dbReference>
<dbReference type="GO" id="GO:0016787">
    <property type="term" value="F:hydrolase activity"/>
    <property type="evidence" value="ECO:0007669"/>
    <property type="project" value="UniProtKB-KW"/>
</dbReference>
<keyword evidence="3" id="KW-0472">Membrane</keyword>
<dbReference type="InterPro" id="IPR005754">
    <property type="entry name" value="Sortase"/>
</dbReference>
<dbReference type="RefSeq" id="WP_045551503.1">
    <property type="nucleotide sequence ID" value="NZ_JZDQ02000042.1"/>
</dbReference>
<keyword evidence="1" id="KW-0378">Hydrolase</keyword>
<dbReference type="STRING" id="1844.UG56_023515"/>
<evidence type="ECO:0008006" key="6">
    <source>
        <dbReference type="Google" id="ProtNLM"/>
    </source>
</evidence>
<name>A0A1J4N1L7_9ACTN</name>
<comment type="caution">
    <text evidence="4">The sequence shown here is derived from an EMBL/GenBank/DDBJ whole genome shotgun (WGS) entry which is preliminary data.</text>
</comment>
<keyword evidence="3" id="KW-1133">Transmembrane helix</keyword>
<dbReference type="AlphaFoldDB" id="A0A1J4N1L7"/>